<reference evidence="1 2" key="1">
    <citation type="journal article" date="2019" name="Nat. Ecol. Evol.">
        <title>Megaphylogeny resolves global patterns of mushroom evolution.</title>
        <authorList>
            <person name="Varga T."/>
            <person name="Krizsan K."/>
            <person name="Foldi C."/>
            <person name="Dima B."/>
            <person name="Sanchez-Garcia M."/>
            <person name="Sanchez-Ramirez S."/>
            <person name="Szollosi G.J."/>
            <person name="Szarkandi J.G."/>
            <person name="Papp V."/>
            <person name="Albert L."/>
            <person name="Andreopoulos W."/>
            <person name="Angelini C."/>
            <person name="Antonin V."/>
            <person name="Barry K.W."/>
            <person name="Bougher N.L."/>
            <person name="Buchanan P."/>
            <person name="Buyck B."/>
            <person name="Bense V."/>
            <person name="Catcheside P."/>
            <person name="Chovatia M."/>
            <person name="Cooper J."/>
            <person name="Damon W."/>
            <person name="Desjardin D."/>
            <person name="Finy P."/>
            <person name="Geml J."/>
            <person name="Haridas S."/>
            <person name="Hughes K."/>
            <person name="Justo A."/>
            <person name="Karasinski D."/>
            <person name="Kautmanova I."/>
            <person name="Kiss B."/>
            <person name="Kocsube S."/>
            <person name="Kotiranta H."/>
            <person name="LaButti K.M."/>
            <person name="Lechner B.E."/>
            <person name="Liimatainen K."/>
            <person name="Lipzen A."/>
            <person name="Lukacs Z."/>
            <person name="Mihaltcheva S."/>
            <person name="Morgado L.N."/>
            <person name="Niskanen T."/>
            <person name="Noordeloos M.E."/>
            <person name="Ohm R.A."/>
            <person name="Ortiz-Santana B."/>
            <person name="Ovrebo C."/>
            <person name="Racz N."/>
            <person name="Riley R."/>
            <person name="Savchenko A."/>
            <person name="Shiryaev A."/>
            <person name="Soop K."/>
            <person name="Spirin V."/>
            <person name="Szebenyi C."/>
            <person name="Tomsovsky M."/>
            <person name="Tulloss R.E."/>
            <person name="Uehling J."/>
            <person name="Grigoriev I.V."/>
            <person name="Vagvolgyi C."/>
            <person name="Papp T."/>
            <person name="Martin F.M."/>
            <person name="Miettinen O."/>
            <person name="Hibbett D.S."/>
            <person name="Nagy L.G."/>
        </authorList>
    </citation>
    <scope>NUCLEOTIDE SEQUENCE [LARGE SCALE GENOMIC DNA]</scope>
    <source>
        <strain evidence="1 2">FP101781</strain>
    </source>
</reference>
<comment type="caution">
    <text evidence="1">The sequence shown here is derived from an EMBL/GenBank/DDBJ whole genome shotgun (WGS) entry which is preliminary data.</text>
</comment>
<organism evidence="1 2">
    <name type="scientific">Coprinellus micaceus</name>
    <name type="common">Glistening ink-cap mushroom</name>
    <name type="synonym">Coprinus micaceus</name>
    <dbReference type="NCBI Taxonomy" id="71717"/>
    <lineage>
        <taxon>Eukaryota</taxon>
        <taxon>Fungi</taxon>
        <taxon>Dikarya</taxon>
        <taxon>Basidiomycota</taxon>
        <taxon>Agaricomycotina</taxon>
        <taxon>Agaricomycetes</taxon>
        <taxon>Agaricomycetidae</taxon>
        <taxon>Agaricales</taxon>
        <taxon>Agaricineae</taxon>
        <taxon>Psathyrellaceae</taxon>
        <taxon>Coprinellus</taxon>
    </lineage>
</organism>
<evidence type="ECO:0000313" key="1">
    <source>
        <dbReference type="EMBL" id="TEB39323.1"/>
    </source>
</evidence>
<dbReference type="Gene3D" id="3.80.10.10">
    <property type="entry name" value="Ribonuclease Inhibitor"/>
    <property type="match status" value="1"/>
</dbReference>
<name>A0A4Y7TYS3_COPMI</name>
<dbReference type="OrthoDB" id="2884925at2759"/>
<dbReference type="EMBL" id="QPFP01000002">
    <property type="protein sequence ID" value="TEB39323.1"/>
    <property type="molecule type" value="Genomic_DNA"/>
</dbReference>
<dbReference type="InterPro" id="IPR032675">
    <property type="entry name" value="LRR_dom_sf"/>
</dbReference>
<sequence length="218" mass="24671">MDVMIERSKQAPLTVHFRSWKEDDDAKLLEIVSQTPRLQSLELSRDADYKSIPVRDVVSRFIGSPELLEKLVITGHKRREESVYGRAPDDNIDEVTKELAHFTFPRLRQLEVTRCVIPWAVIPNAPRLTILKLHTLPRTESVTAQSFFEALRRMPFLRSIDLVGTLPTDDQVGGVSPIALTALQTLNIKGTFAQLHSFLRRTQIPVEACPHLGSLSIL</sequence>
<evidence type="ECO:0000313" key="2">
    <source>
        <dbReference type="Proteomes" id="UP000298030"/>
    </source>
</evidence>
<proteinExistence type="predicted"/>
<accession>A0A4Y7TYS3</accession>
<protein>
    <recommendedName>
        <fullName evidence="3">F-box domain-containing protein</fullName>
    </recommendedName>
</protein>
<dbReference type="STRING" id="71717.A0A4Y7TYS3"/>
<dbReference type="Proteomes" id="UP000298030">
    <property type="component" value="Unassembled WGS sequence"/>
</dbReference>
<dbReference type="AlphaFoldDB" id="A0A4Y7TYS3"/>
<dbReference type="SUPFAM" id="SSF52047">
    <property type="entry name" value="RNI-like"/>
    <property type="match status" value="1"/>
</dbReference>
<keyword evidence="2" id="KW-1185">Reference proteome</keyword>
<gene>
    <name evidence="1" type="ORF">FA13DRAFT_1725309</name>
</gene>
<evidence type="ECO:0008006" key="3">
    <source>
        <dbReference type="Google" id="ProtNLM"/>
    </source>
</evidence>